<accession>A0A4R5XFG7</accession>
<name>A0A4R5XFG7_9AGAM</name>
<organism evidence="2 3">
    <name type="scientific">Rickenella mellea</name>
    <dbReference type="NCBI Taxonomy" id="50990"/>
    <lineage>
        <taxon>Eukaryota</taxon>
        <taxon>Fungi</taxon>
        <taxon>Dikarya</taxon>
        <taxon>Basidiomycota</taxon>
        <taxon>Agaricomycotina</taxon>
        <taxon>Agaricomycetes</taxon>
        <taxon>Hymenochaetales</taxon>
        <taxon>Rickenellaceae</taxon>
        <taxon>Rickenella</taxon>
    </lineage>
</organism>
<dbReference type="AlphaFoldDB" id="A0A4R5XFG7"/>
<evidence type="ECO:0000313" key="3">
    <source>
        <dbReference type="Proteomes" id="UP000294933"/>
    </source>
</evidence>
<keyword evidence="3" id="KW-1185">Reference proteome</keyword>
<gene>
    <name evidence="2" type="ORF">BD410DRAFT_2171</name>
</gene>
<proteinExistence type="predicted"/>
<dbReference type="EMBL" id="ML170156">
    <property type="protein sequence ID" value="TDL29056.1"/>
    <property type="molecule type" value="Genomic_DNA"/>
</dbReference>
<protein>
    <submittedName>
        <fullName evidence="2">Uncharacterized protein</fullName>
    </submittedName>
</protein>
<reference evidence="2 3" key="1">
    <citation type="submission" date="2018-06" db="EMBL/GenBank/DDBJ databases">
        <title>A transcriptomic atlas of mushroom development highlights an independent origin of complex multicellularity.</title>
        <authorList>
            <consortium name="DOE Joint Genome Institute"/>
            <person name="Krizsan K."/>
            <person name="Almasi E."/>
            <person name="Merenyi Z."/>
            <person name="Sahu N."/>
            <person name="Viragh M."/>
            <person name="Koszo T."/>
            <person name="Mondo S."/>
            <person name="Kiss B."/>
            <person name="Balint B."/>
            <person name="Kues U."/>
            <person name="Barry K."/>
            <person name="Hegedus J.C."/>
            <person name="Henrissat B."/>
            <person name="Johnson J."/>
            <person name="Lipzen A."/>
            <person name="Ohm R."/>
            <person name="Nagy I."/>
            <person name="Pangilinan J."/>
            <person name="Yan J."/>
            <person name="Xiong Y."/>
            <person name="Grigoriev I.V."/>
            <person name="Hibbett D.S."/>
            <person name="Nagy L.G."/>
        </authorList>
    </citation>
    <scope>NUCLEOTIDE SEQUENCE [LARGE SCALE GENOMIC DNA]</scope>
    <source>
        <strain evidence="2 3">SZMC22713</strain>
    </source>
</reference>
<feature type="region of interest" description="Disordered" evidence="1">
    <location>
        <begin position="1"/>
        <end position="25"/>
    </location>
</feature>
<sequence>MDTSTKEKHTTVSKPRQTNPHRKGHRAKVYGYALKTAWMVEFAAIHNMGVEEDVYQTASKVMLWIMPETRMGSFCTIKCDNGHRNTSFCLQLGNNWSRSGMVSATKEKIETAKRVLEMEEEPKWYIAD</sequence>
<evidence type="ECO:0000313" key="2">
    <source>
        <dbReference type="EMBL" id="TDL29056.1"/>
    </source>
</evidence>
<evidence type="ECO:0000256" key="1">
    <source>
        <dbReference type="SAM" id="MobiDB-lite"/>
    </source>
</evidence>
<dbReference type="Proteomes" id="UP000294933">
    <property type="component" value="Unassembled WGS sequence"/>
</dbReference>
<dbReference type="VEuPathDB" id="FungiDB:BD410DRAFT_2171"/>
<feature type="compositionally biased region" description="Basic and acidic residues" evidence="1">
    <location>
        <begin position="1"/>
        <end position="10"/>
    </location>
</feature>